<dbReference type="AlphaFoldDB" id="A3K2J9"/>
<evidence type="ECO:0000256" key="2">
    <source>
        <dbReference type="ARBA" id="ARBA00022840"/>
    </source>
</evidence>
<dbReference type="GO" id="GO:0016887">
    <property type="term" value="F:ATP hydrolysis activity"/>
    <property type="evidence" value="ECO:0007669"/>
    <property type="project" value="InterPro"/>
</dbReference>
<dbReference type="PROSITE" id="PS00211">
    <property type="entry name" value="ABC_TRANSPORTER_1"/>
    <property type="match status" value="1"/>
</dbReference>
<dbReference type="Pfam" id="PF00005">
    <property type="entry name" value="ABC_tran"/>
    <property type="match status" value="1"/>
</dbReference>
<dbReference type="SMART" id="SM00382">
    <property type="entry name" value="AAA"/>
    <property type="match status" value="1"/>
</dbReference>
<comment type="caution">
    <text evidence="4">The sequence shown here is derived from an EMBL/GenBank/DDBJ whole genome shotgun (WGS) entry which is preliminary data.</text>
</comment>
<evidence type="ECO:0000313" key="4">
    <source>
        <dbReference type="EMBL" id="EBA08408.1"/>
    </source>
</evidence>
<accession>A3K2J9</accession>
<dbReference type="SUPFAM" id="SSF52540">
    <property type="entry name" value="P-loop containing nucleoside triphosphate hydrolases"/>
    <property type="match status" value="1"/>
</dbReference>
<dbReference type="InterPro" id="IPR003439">
    <property type="entry name" value="ABC_transporter-like_ATP-bd"/>
</dbReference>
<evidence type="ECO:0000313" key="5">
    <source>
        <dbReference type="Proteomes" id="UP000005713"/>
    </source>
</evidence>
<evidence type="ECO:0000259" key="3">
    <source>
        <dbReference type="PROSITE" id="PS50893"/>
    </source>
</evidence>
<dbReference type="GO" id="GO:0022857">
    <property type="term" value="F:transmembrane transporter activity"/>
    <property type="evidence" value="ECO:0007669"/>
    <property type="project" value="TreeGrafter"/>
</dbReference>
<dbReference type="Proteomes" id="UP000005713">
    <property type="component" value="Unassembled WGS sequence"/>
</dbReference>
<sequence>MSLPALDLPAGGLLGVRGPSGAGKSTLLNALSGLLDARGRVQWGETDIASLSPDLRAAFRAAQMGMIFQDFLLFEELSAEANAALTAQFAPAASRAGILSRAKDRLSRLAVAEGARTVESFSGGERQRVAVARALASDPQVILADEPTAALDRTAADRLVADLVGLCRDGGKTLVVVSHDLHLLDAMDRVVNVEDGQVTG</sequence>
<dbReference type="Gene3D" id="3.40.50.300">
    <property type="entry name" value="P-loop containing nucleotide triphosphate hydrolases"/>
    <property type="match status" value="1"/>
</dbReference>
<evidence type="ECO:0000256" key="1">
    <source>
        <dbReference type="ARBA" id="ARBA00022741"/>
    </source>
</evidence>
<name>A3K2J9_SAGS3</name>
<dbReference type="InterPro" id="IPR017871">
    <property type="entry name" value="ABC_transporter-like_CS"/>
</dbReference>
<gene>
    <name evidence="4" type="ORF">SSE37_16388</name>
</gene>
<proteinExistence type="predicted"/>
<dbReference type="EMBL" id="AAYA01000005">
    <property type="protein sequence ID" value="EBA08408.1"/>
    <property type="molecule type" value="Genomic_DNA"/>
</dbReference>
<feature type="domain" description="ABC transporter" evidence="3">
    <location>
        <begin position="1"/>
        <end position="199"/>
    </location>
</feature>
<dbReference type="InterPro" id="IPR027417">
    <property type="entry name" value="P-loop_NTPase"/>
</dbReference>
<dbReference type="GO" id="GO:0005886">
    <property type="term" value="C:plasma membrane"/>
    <property type="evidence" value="ECO:0007669"/>
    <property type="project" value="TreeGrafter"/>
</dbReference>
<reference evidence="4 5" key="1">
    <citation type="submission" date="2006-06" db="EMBL/GenBank/DDBJ databases">
        <authorList>
            <person name="Moran M.A."/>
            <person name="Ferriera S."/>
            <person name="Johnson J."/>
            <person name="Kravitz S."/>
            <person name="Beeson K."/>
            <person name="Sutton G."/>
            <person name="Rogers Y.-H."/>
            <person name="Friedman R."/>
            <person name="Frazier M."/>
            <person name="Venter J.C."/>
        </authorList>
    </citation>
    <scope>NUCLEOTIDE SEQUENCE [LARGE SCALE GENOMIC DNA]</scope>
    <source>
        <strain evidence="4 5">E-37</strain>
    </source>
</reference>
<dbReference type="PANTHER" id="PTHR24220">
    <property type="entry name" value="IMPORT ATP-BINDING PROTEIN"/>
    <property type="match status" value="1"/>
</dbReference>
<dbReference type="PROSITE" id="PS50893">
    <property type="entry name" value="ABC_TRANSPORTER_2"/>
    <property type="match status" value="1"/>
</dbReference>
<keyword evidence="1" id="KW-0547">Nucleotide-binding</keyword>
<keyword evidence="2 4" id="KW-0067">ATP-binding</keyword>
<organism evidence="4 5">
    <name type="scientific">Sagittula stellata (strain ATCC 700073 / DSM 11524 / E-37)</name>
    <dbReference type="NCBI Taxonomy" id="388399"/>
    <lineage>
        <taxon>Bacteria</taxon>
        <taxon>Pseudomonadati</taxon>
        <taxon>Pseudomonadota</taxon>
        <taxon>Alphaproteobacteria</taxon>
        <taxon>Rhodobacterales</taxon>
        <taxon>Roseobacteraceae</taxon>
        <taxon>Sagittula</taxon>
    </lineage>
</organism>
<protein>
    <submittedName>
        <fullName evidence="4">ABC transporter, ATP-binding protein</fullName>
    </submittedName>
</protein>
<keyword evidence="5" id="KW-1185">Reference proteome</keyword>
<dbReference type="GO" id="GO:0005524">
    <property type="term" value="F:ATP binding"/>
    <property type="evidence" value="ECO:0007669"/>
    <property type="project" value="UniProtKB-KW"/>
</dbReference>
<dbReference type="InterPro" id="IPR003593">
    <property type="entry name" value="AAA+_ATPase"/>
</dbReference>
<dbReference type="InterPro" id="IPR015854">
    <property type="entry name" value="ABC_transpr_LolD-like"/>
</dbReference>
<dbReference type="eggNOG" id="COG1136">
    <property type="taxonomic scope" value="Bacteria"/>
</dbReference>